<reference evidence="1 2" key="2">
    <citation type="submission" date="2017-10" db="EMBL/GenBank/DDBJ databases">
        <title>Extensive intraspecific genome diversity in a model arbuscular mycorrhizal fungus.</title>
        <authorList>
            <person name="Chen E.C.H."/>
            <person name="Morin E."/>
            <person name="Baudet D."/>
            <person name="Noel J."/>
            <person name="Ndikumana S."/>
            <person name="Charron P."/>
            <person name="St-Onge C."/>
            <person name="Giorgi J."/>
            <person name="Grigoriev I.V."/>
            <person name="Roux C."/>
            <person name="Martin F.M."/>
            <person name="Corradi N."/>
        </authorList>
    </citation>
    <scope>NUCLEOTIDE SEQUENCE [LARGE SCALE GENOMIC DNA]</scope>
    <source>
        <strain evidence="1 2">C2</strain>
    </source>
</reference>
<dbReference type="AlphaFoldDB" id="A0A2N1MU18"/>
<dbReference type="EMBL" id="LLXL01001324">
    <property type="protein sequence ID" value="PKK65108.1"/>
    <property type="molecule type" value="Genomic_DNA"/>
</dbReference>
<organism evidence="1 2">
    <name type="scientific">Rhizophagus irregularis</name>
    <dbReference type="NCBI Taxonomy" id="588596"/>
    <lineage>
        <taxon>Eukaryota</taxon>
        <taxon>Fungi</taxon>
        <taxon>Fungi incertae sedis</taxon>
        <taxon>Mucoromycota</taxon>
        <taxon>Glomeromycotina</taxon>
        <taxon>Glomeromycetes</taxon>
        <taxon>Glomerales</taxon>
        <taxon>Glomeraceae</taxon>
        <taxon>Rhizophagus</taxon>
    </lineage>
</organism>
<evidence type="ECO:0000313" key="2">
    <source>
        <dbReference type="Proteomes" id="UP000233469"/>
    </source>
</evidence>
<name>A0A2N1MU18_9GLOM</name>
<reference evidence="1 2" key="1">
    <citation type="submission" date="2016-04" db="EMBL/GenBank/DDBJ databases">
        <title>Genome analyses suggest a sexual origin of heterokaryosis in a supposedly ancient asexual fungus.</title>
        <authorList>
            <person name="Ropars J."/>
            <person name="Sedzielewska K."/>
            <person name="Noel J."/>
            <person name="Charron P."/>
            <person name="Farinelli L."/>
            <person name="Marton T."/>
            <person name="Kruger M."/>
            <person name="Pelin A."/>
            <person name="Brachmann A."/>
            <person name="Corradi N."/>
        </authorList>
    </citation>
    <scope>NUCLEOTIDE SEQUENCE [LARGE SCALE GENOMIC DNA]</scope>
    <source>
        <strain evidence="1 2">C2</strain>
    </source>
</reference>
<sequence length="83" mass="9655">MIRQPALTDSEINEFEIKVYTEKKILPFQLFFGGTTMGGGIKGKSVVQDIMEFENRQLYYLLNNIPQEIQIRNINAEDKENKD</sequence>
<accession>A0A2N1MU18</accession>
<proteinExistence type="predicted"/>
<protein>
    <submittedName>
        <fullName evidence="1">Uncharacterized protein</fullName>
    </submittedName>
</protein>
<dbReference type="Proteomes" id="UP000233469">
    <property type="component" value="Unassembled WGS sequence"/>
</dbReference>
<gene>
    <name evidence="1" type="ORF">RhiirC2_786616</name>
</gene>
<evidence type="ECO:0000313" key="1">
    <source>
        <dbReference type="EMBL" id="PKK65108.1"/>
    </source>
</evidence>
<comment type="caution">
    <text evidence="1">The sequence shown here is derived from an EMBL/GenBank/DDBJ whole genome shotgun (WGS) entry which is preliminary data.</text>
</comment>